<dbReference type="KEGG" id="ela:UCREL1_896"/>
<feature type="compositionally biased region" description="Low complexity" evidence="1">
    <location>
        <begin position="214"/>
        <end position="224"/>
    </location>
</feature>
<reference evidence="3" key="1">
    <citation type="journal article" date="2013" name="Genome Announc.">
        <title>Draft genome sequence of the grapevine dieback fungus Eutypa lata UCR-EL1.</title>
        <authorList>
            <person name="Blanco-Ulate B."/>
            <person name="Rolshausen P.E."/>
            <person name="Cantu D."/>
        </authorList>
    </citation>
    <scope>NUCLEOTIDE SEQUENCE [LARGE SCALE GENOMIC DNA]</scope>
    <source>
        <strain evidence="3">UCR-EL1</strain>
    </source>
</reference>
<feature type="region of interest" description="Disordered" evidence="1">
    <location>
        <begin position="46"/>
        <end position="101"/>
    </location>
</feature>
<feature type="region of interest" description="Disordered" evidence="1">
    <location>
        <begin position="140"/>
        <end position="164"/>
    </location>
</feature>
<gene>
    <name evidence="2" type="ORF">UCREL1_896</name>
</gene>
<dbReference type="AlphaFoldDB" id="M7TQ82"/>
<feature type="compositionally biased region" description="Basic and acidic residues" evidence="1">
    <location>
        <begin position="140"/>
        <end position="154"/>
    </location>
</feature>
<name>M7TQ82_EUTLA</name>
<sequence>MVRSLSRQVLGLLPLNTRITNQLPEYMSHSQAVILGGPVPIKAMGFNSNTNNSKGVGDHRTHLNNRSLRNRRRNQLGLHNTRRPRSPHRLAAPSHLSHRGLHRRHLEATTLWRSETSVMSSLRTGYNLPCSPSTHLARELPKLRPHKHQPDMLDTRSPPGPDEIPEIPEIPEAIREISEAIRAATLAITGTTLGATRRQDIRDVQEAQLREQQHQQQQSLLQPQLRPPQDRQYYERPPPSNQYGR</sequence>
<accession>M7TQ82</accession>
<keyword evidence="3" id="KW-1185">Reference proteome</keyword>
<evidence type="ECO:0000313" key="3">
    <source>
        <dbReference type="Proteomes" id="UP000012174"/>
    </source>
</evidence>
<proteinExistence type="predicted"/>
<feature type="compositionally biased region" description="Pro residues" evidence="1">
    <location>
        <begin position="236"/>
        <end position="245"/>
    </location>
</feature>
<dbReference type="Proteomes" id="UP000012174">
    <property type="component" value="Unassembled WGS sequence"/>
</dbReference>
<organism evidence="2 3">
    <name type="scientific">Eutypa lata (strain UCR-EL1)</name>
    <name type="common">Grapevine dieback disease fungus</name>
    <name type="synonym">Eutypa armeniacae</name>
    <dbReference type="NCBI Taxonomy" id="1287681"/>
    <lineage>
        <taxon>Eukaryota</taxon>
        <taxon>Fungi</taxon>
        <taxon>Dikarya</taxon>
        <taxon>Ascomycota</taxon>
        <taxon>Pezizomycotina</taxon>
        <taxon>Sordariomycetes</taxon>
        <taxon>Xylariomycetidae</taxon>
        <taxon>Xylariales</taxon>
        <taxon>Diatrypaceae</taxon>
        <taxon>Eutypa</taxon>
    </lineage>
</organism>
<feature type="compositionally biased region" description="Basic and acidic residues" evidence="1">
    <location>
        <begin position="204"/>
        <end position="213"/>
    </location>
</feature>
<dbReference type="HOGENOM" id="CLU_1133588_0_0_1"/>
<feature type="compositionally biased region" description="Basic residues" evidence="1">
    <location>
        <begin position="68"/>
        <end position="88"/>
    </location>
</feature>
<feature type="region of interest" description="Disordered" evidence="1">
    <location>
        <begin position="204"/>
        <end position="245"/>
    </location>
</feature>
<evidence type="ECO:0000313" key="2">
    <source>
        <dbReference type="EMBL" id="EMR72061.1"/>
    </source>
</evidence>
<evidence type="ECO:0000256" key="1">
    <source>
        <dbReference type="SAM" id="MobiDB-lite"/>
    </source>
</evidence>
<protein>
    <submittedName>
        <fullName evidence="2">Uncharacterized protein</fullName>
    </submittedName>
</protein>
<dbReference type="EMBL" id="KB705525">
    <property type="protein sequence ID" value="EMR72061.1"/>
    <property type="molecule type" value="Genomic_DNA"/>
</dbReference>